<evidence type="ECO:0000313" key="12">
    <source>
        <dbReference type="EMBL" id="CAB4807502.1"/>
    </source>
</evidence>
<accession>A0A6J6YDS4</accession>
<evidence type="ECO:0000256" key="8">
    <source>
        <dbReference type="ARBA" id="ARBA00023186"/>
    </source>
</evidence>
<name>A0A6J6YDS4_9ZZZZ</name>
<dbReference type="InterPro" id="IPR028055">
    <property type="entry name" value="YidC/Oxa/ALB_C"/>
</dbReference>
<evidence type="ECO:0000256" key="5">
    <source>
        <dbReference type="ARBA" id="ARBA00022927"/>
    </source>
</evidence>
<reference evidence="12" key="1">
    <citation type="submission" date="2020-05" db="EMBL/GenBank/DDBJ databases">
        <authorList>
            <person name="Chiriac C."/>
            <person name="Salcher M."/>
            <person name="Ghai R."/>
            <person name="Kavagutti S V."/>
        </authorList>
    </citation>
    <scope>NUCLEOTIDE SEQUENCE</scope>
</reference>
<dbReference type="NCBIfam" id="TIGR03592">
    <property type="entry name" value="yidC_oxa1_cterm"/>
    <property type="match status" value="1"/>
</dbReference>
<dbReference type="GO" id="GO:0032977">
    <property type="term" value="F:membrane insertase activity"/>
    <property type="evidence" value="ECO:0007669"/>
    <property type="project" value="InterPro"/>
</dbReference>
<dbReference type="GO" id="GO:0015031">
    <property type="term" value="P:protein transport"/>
    <property type="evidence" value="ECO:0007669"/>
    <property type="project" value="UniProtKB-KW"/>
</dbReference>
<sequence>MQRVQPEMKRLQNQYRNDRQKLNEEMMKLYQEHKVNPLASCLPMVAQMPIFLIMFRVLHGLSNKVVVNGAEVIQPDYISKSSKLYGSLNGAKEMLSLGIDLSLTPVKAIQDNPGKGVIYALLVVALMALYFVQQRMIASRTVSPSMSASQQKIMQYLPVAFGVFQFFFPVGLVVYYLSQTIVRIAQQQYITRRFYRGEHSLGQQAQAASVKAREIAKQDGSGGGGIFGQMKQDLAKAKEQPKNVSKPSPTVSKRVTPPKGGATPAKGKPTPPNRPKPSGQSRHPKPPRG</sequence>
<dbReference type="GO" id="GO:0005886">
    <property type="term" value="C:plasma membrane"/>
    <property type="evidence" value="ECO:0007669"/>
    <property type="project" value="UniProtKB-SubCell"/>
</dbReference>
<keyword evidence="6 10" id="KW-1133">Transmembrane helix</keyword>
<evidence type="ECO:0000256" key="6">
    <source>
        <dbReference type="ARBA" id="ARBA00022989"/>
    </source>
</evidence>
<feature type="compositionally biased region" description="Polar residues" evidence="9">
    <location>
        <begin position="242"/>
        <end position="253"/>
    </location>
</feature>
<dbReference type="CDD" id="cd20070">
    <property type="entry name" value="5TM_YidC_Alb3"/>
    <property type="match status" value="1"/>
</dbReference>
<gene>
    <name evidence="12" type="ORF">UFOPK3004_01023</name>
</gene>
<evidence type="ECO:0000256" key="4">
    <source>
        <dbReference type="ARBA" id="ARBA00022692"/>
    </source>
</evidence>
<protein>
    <submittedName>
        <fullName evidence="12">Unannotated protein</fullName>
    </submittedName>
</protein>
<evidence type="ECO:0000256" key="7">
    <source>
        <dbReference type="ARBA" id="ARBA00023136"/>
    </source>
</evidence>
<feature type="domain" description="Membrane insertase YidC/Oxa/ALB C-terminal" evidence="11">
    <location>
        <begin position="1"/>
        <end position="192"/>
    </location>
</feature>
<dbReference type="PANTHER" id="PTHR12428">
    <property type="entry name" value="OXA1"/>
    <property type="match status" value="1"/>
</dbReference>
<feature type="region of interest" description="Disordered" evidence="9">
    <location>
        <begin position="212"/>
        <end position="289"/>
    </location>
</feature>
<organism evidence="12">
    <name type="scientific">freshwater metagenome</name>
    <dbReference type="NCBI Taxonomy" id="449393"/>
    <lineage>
        <taxon>unclassified sequences</taxon>
        <taxon>metagenomes</taxon>
        <taxon>ecological metagenomes</taxon>
    </lineage>
</organism>
<evidence type="ECO:0000256" key="2">
    <source>
        <dbReference type="ARBA" id="ARBA00022448"/>
    </source>
</evidence>
<evidence type="ECO:0000259" key="11">
    <source>
        <dbReference type="Pfam" id="PF02096"/>
    </source>
</evidence>
<dbReference type="AlphaFoldDB" id="A0A6J6YDS4"/>
<keyword evidence="7 10" id="KW-0472">Membrane</keyword>
<dbReference type="Pfam" id="PF02096">
    <property type="entry name" value="60KD_IMP"/>
    <property type="match status" value="1"/>
</dbReference>
<dbReference type="PANTHER" id="PTHR12428:SF65">
    <property type="entry name" value="CYTOCHROME C OXIDASE ASSEMBLY PROTEIN COX18, MITOCHONDRIAL"/>
    <property type="match status" value="1"/>
</dbReference>
<keyword evidence="8" id="KW-0143">Chaperone</keyword>
<evidence type="ECO:0000256" key="9">
    <source>
        <dbReference type="SAM" id="MobiDB-lite"/>
    </source>
</evidence>
<feature type="transmembrane region" description="Helical" evidence="10">
    <location>
        <begin position="153"/>
        <end position="177"/>
    </location>
</feature>
<dbReference type="InterPro" id="IPR001708">
    <property type="entry name" value="YidC/ALB3/OXA1/COX18"/>
</dbReference>
<dbReference type="EMBL" id="CAFAAL010000087">
    <property type="protein sequence ID" value="CAB4807502.1"/>
    <property type="molecule type" value="Genomic_DNA"/>
</dbReference>
<dbReference type="GO" id="GO:0051205">
    <property type="term" value="P:protein insertion into membrane"/>
    <property type="evidence" value="ECO:0007669"/>
    <property type="project" value="TreeGrafter"/>
</dbReference>
<evidence type="ECO:0000256" key="1">
    <source>
        <dbReference type="ARBA" id="ARBA00004651"/>
    </source>
</evidence>
<evidence type="ECO:0000256" key="10">
    <source>
        <dbReference type="SAM" id="Phobius"/>
    </source>
</evidence>
<comment type="subcellular location">
    <subcellularLocation>
        <location evidence="1">Cell membrane</location>
        <topology evidence="1">Multi-pass membrane protein</topology>
    </subcellularLocation>
</comment>
<feature type="transmembrane region" description="Helical" evidence="10">
    <location>
        <begin position="116"/>
        <end position="132"/>
    </location>
</feature>
<keyword evidence="3" id="KW-1003">Cell membrane</keyword>
<keyword evidence="2" id="KW-0813">Transport</keyword>
<dbReference type="InterPro" id="IPR047196">
    <property type="entry name" value="YidC_ALB_C"/>
</dbReference>
<keyword evidence="5" id="KW-0653">Protein transport</keyword>
<keyword evidence="4 10" id="KW-0812">Transmembrane</keyword>
<proteinExistence type="predicted"/>
<evidence type="ECO:0000256" key="3">
    <source>
        <dbReference type="ARBA" id="ARBA00022475"/>
    </source>
</evidence>